<dbReference type="Pfam" id="PF12796">
    <property type="entry name" value="Ank_2"/>
    <property type="match status" value="1"/>
</dbReference>
<evidence type="ECO:0000313" key="4">
    <source>
        <dbReference type="Proteomes" id="UP000800093"/>
    </source>
</evidence>
<evidence type="ECO:0000256" key="1">
    <source>
        <dbReference type="PROSITE-ProRule" id="PRU00023"/>
    </source>
</evidence>
<keyword evidence="1" id="KW-0040">ANK repeat</keyword>
<evidence type="ECO:0000313" key="3">
    <source>
        <dbReference type="EMBL" id="KAF2262433.1"/>
    </source>
</evidence>
<feature type="domain" description="Ubiquitin-like" evidence="2">
    <location>
        <begin position="311"/>
        <end position="391"/>
    </location>
</feature>
<dbReference type="Pfam" id="PF22893">
    <property type="entry name" value="ULD_2"/>
    <property type="match status" value="1"/>
</dbReference>
<feature type="repeat" description="ANK" evidence="1">
    <location>
        <begin position="580"/>
        <end position="612"/>
    </location>
</feature>
<proteinExistence type="predicted"/>
<dbReference type="OrthoDB" id="3045089at2759"/>
<evidence type="ECO:0000259" key="2">
    <source>
        <dbReference type="Pfam" id="PF22893"/>
    </source>
</evidence>
<organism evidence="3 4">
    <name type="scientific">Lojkania enalia</name>
    <dbReference type="NCBI Taxonomy" id="147567"/>
    <lineage>
        <taxon>Eukaryota</taxon>
        <taxon>Fungi</taxon>
        <taxon>Dikarya</taxon>
        <taxon>Ascomycota</taxon>
        <taxon>Pezizomycotina</taxon>
        <taxon>Dothideomycetes</taxon>
        <taxon>Pleosporomycetidae</taxon>
        <taxon>Pleosporales</taxon>
        <taxon>Pleosporales incertae sedis</taxon>
        <taxon>Lojkania</taxon>
    </lineage>
</organism>
<dbReference type="Proteomes" id="UP000800093">
    <property type="component" value="Unassembled WGS sequence"/>
</dbReference>
<dbReference type="Gene3D" id="1.25.40.20">
    <property type="entry name" value="Ankyrin repeat-containing domain"/>
    <property type="match status" value="2"/>
</dbReference>
<sequence length="789" mass="89891">MVTPGFGFSVGDFIAVIKLARDVARALKDTAGATDDFRMLQQELHQYVVLLEHIQYLPSPAAGSLTHHNAVRGMALTVQQPLHQLLKNMEDYRPALGAVSRVPKWKQAKRKIQWTVEMQEEVMRVRRIVTTKIVSLTTLMLLPCGAALQNIESMSLEQKAISYQLAKDICDVKESVTTEIDETRQYFESTVRGTAIDTSRLLKICAGIQIGVQKLDRRAHTAARNNHRYQKITARRDHALIIAVNSTAATLQDHASQTITLVESLLRCFTTFSKDVLERLKQLHLSNIEIYALLCHMQERLPRAPTSFVDDNIIFIDALNRKQSLPYSVFQHWEVFEAMLLCQFKATPGEGKVVRGEYRIFNSKQSGVAISMHDWKRRIFPGTNLDMSMVMLMTRYTTETCPRPFCTGIGRKIEGKNAEVPYTCQTCDLHFLSSSVRTFEPPGPTRKLLDRNPQPRIKEIISRPSWRRRFKPLFLSDRLCDPRAMSSLQYLYVCLKFMALMKRNLRNIRRRQEEEGLVVFSRVEIEPQLTPNTWRRPVLEVSGGKYGSTRLARASEQGNLVEVIAAYNQEPNDLDRSDYRGFTPLHKASIHGWLKVVQFLVDRGCEVEAENRHGETPLMCAVAGKHLDVVRFLLSRADVHHQSKLGYQAIYWIHWDDESAREIEELLKEAMRRTKPPGTQDTLISKAEGDILILGKLINSGVSPLVEAGAAAVGAGHYDVLSILLASDMTYDTDRSSDINTLMLAAIGRGHLKIIQLLLEQDSFNPRRMNMGRKYYFEISEQRRGPNWE</sequence>
<dbReference type="SUPFAM" id="SSF48403">
    <property type="entry name" value="Ankyrin repeat"/>
    <property type="match status" value="1"/>
</dbReference>
<dbReference type="PROSITE" id="PS50088">
    <property type="entry name" value="ANK_REPEAT"/>
    <property type="match status" value="2"/>
</dbReference>
<comment type="caution">
    <text evidence="3">The sequence shown here is derived from an EMBL/GenBank/DDBJ whole genome shotgun (WGS) entry which is preliminary data.</text>
</comment>
<feature type="repeat" description="ANK" evidence="1">
    <location>
        <begin position="613"/>
        <end position="636"/>
    </location>
</feature>
<reference evidence="4" key="1">
    <citation type="journal article" date="2020" name="Stud. Mycol.">
        <title>101 Dothideomycetes genomes: A test case for predicting lifestyles and emergence of pathogens.</title>
        <authorList>
            <person name="Haridas S."/>
            <person name="Albert R."/>
            <person name="Binder M."/>
            <person name="Bloem J."/>
            <person name="LaButti K."/>
            <person name="Salamov A."/>
            <person name="Andreopoulos B."/>
            <person name="Baker S."/>
            <person name="Barry K."/>
            <person name="Bills G."/>
            <person name="Bluhm B."/>
            <person name="Cannon C."/>
            <person name="Castanera R."/>
            <person name="Culley D."/>
            <person name="Daum C."/>
            <person name="Ezra D."/>
            <person name="Gonzalez J."/>
            <person name="Henrissat B."/>
            <person name="Kuo A."/>
            <person name="Liang C."/>
            <person name="Lipzen A."/>
            <person name="Lutzoni F."/>
            <person name="Magnuson J."/>
            <person name="Mondo S."/>
            <person name="Nolan M."/>
            <person name="Ohm R."/>
            <person name="Pangilinan J."/>
            <person name="Park H.-J."/>
            <person name="Ramirez L."/>
            <person name="Alfaro M."/>
            <person name="Sun H."/>
            <person name="Tritt A."/>
            <person name="Yoshinaga Y."/>
            <person name="Zwiers L.-H."/>
            <person name="Turgeon B."/>
            <person name="Goodwin S."/>
            <person name="Spatafora J."/>
            <person name="Crous P."/>
            <person name="Grigoriev I."/>
        </authorList>
    </citation>
    <scope>NUCLEOTIDE SEQUENCE [LARGE SCALE GENOMIC DNA]</scope>
    <source>
        <strain evidence="4">CBS 304.66</strain>
    </source>
</reference>
<name>A0A9P4K5C9_9PLEO</name>
<dbReference type="PROSITE" id="PS50297">
    <property type="entry name" value="ANK_REP_REGION"/>
    <property type="match status" value="2"/>
</dbReference>
<accession>A0A9P4K5C9</accession>
<dbReference type="EMBL" id="ML986640">
    <property type="protein sequence ID" value="KAF2262433.1"/>
    <property type="molecule type" value="Genomic_DNA"/>
</dbReference>
<keyword evidence="4" id="KW-1185">Reference proteome</keyword>
<protein>
    <submittedName>
        <fullName evidence="3">Ankyrin</fullName>
    </submittedName>
</protein>
<dbReference type="AlphaFoldDB" id="A0A9P4K5C9"/>
<dbReference type="InterPro" id="IPR036770">
    <property type="entry name" value="Ankyrin_rpt-contain_sf"/>
</dbReference>
<dbReference type="InterPro" id="IPR002110">
    <property type="entry name" value="Ankyrin_rpt"/>
</dbReference>
<dbReference type="PANTHER" id="PTHR38886:SF1">
    <property type="entry name" value="NACHT-NTPASE AND P-LOOP NTPASES N-TERMINAL DOMAIN-CONTAINING PROTEIN"/>
    <property type="match status" value="1"/>
</dbReference>
<dbReference type="InterPro" id="IPR054464">
    <property type="entry name" value="ULD_fung"/>
</dbReference>
<gene>
    <name evidence="3" type="ORF">CC78DRAFT_582547</name>
</gene>
<dbReference type="SMART" id="SM00248">
    <property type="entry name" value="ANK"/>
    <property type="match status" value="4"/>
</dbReference>
<dbReference type="PANTHER" id="PTHR38886">
    <property type="entry name" value="SESA DOMAIN-CONTAINING PROTEIN"/>
    <property type="match status" value="1"/>
</dbReference>